<name>A0A6B0Y2E5_9RHOB</name>
<dbReference type="InterPro" id="IPR032830">
    <property type="entry name" value="XPB/Ssl2_N"/>
</dbReference>
<comment type="caution">
    <text evidence="2">The sequence shown here is derived from an EMBL/GenBank/DDBJ whole genome shotgun (WGS) entry which is preliminary data.</text>
</comment>
<protein>
    <recommendedName>
        <fullName evidence="1">Helicase XPB/Ssl2 N-terminal domain-containing protein</fullName>
    </recommendedName>
</protein>
<gene>
    <name evidence="2" type="ORF">F4Y60_09025</name>
</gene>
<dbReference type="Pfam" id="PF13625">
    <property type="entry name" value="Helicase_C_3"/>
    <property type="match status" value="1"/>
</dbReference>
<dbReference type="AlphaFoldDB" id="A0A6B0Y2E5"/>
<sequence>MQPLTLLEALEFSYAGKLRAIYDELGGNNRPRPARKDQLVSAINRILLSRVEAEWNRLTKHEKLVVQEAVHDPIGLLDVDKFTAKHGKPPGKRFSVSMYNDSNTATKLNLFLHLGDKHDPRIHIPRDLQIALRDIVPAPEKAAVPFLTELPPTADLVSYHYVLKSGRHVREARSSPVPIKWRNMETTAKAGLHSVLSLINEGKVSVSASTKRPSAASMKRISGALNGGDFYVSTECEADVGPIQAFAWPLLVQAGKLARQDGPRLALTTAGRKALSTPPHETIQLIWSRWIDSKIIDEFSRVEAIKGQTRGKGKRAMRAVESRRDAIDQALAQCPPGGVVPVDGFAKFMVAADLGFEVSRSPWTLYVGDPHYGGLYSESAAGWGVLQDRYLLCFLFEYAATLGLIDVAFVPPAGARRKPWEPTGYFDGAFLTRYDGLKFFRLTALGAYCLGLTDAYEPETPETTTPLSVFPDLRIVVRGGCLDQEERAFLRSCADEEEAESVWRLSTERILKAVETGLDTGTVREFLSARDEQPLPELVDGFLSRIESRARSIRRAGTGVLFECDSAQTAETLLSDKRIARFSSRTGAKGIFVPTSSEQFFRSSARKMGFGFDNR</sequence>
<accession>A0A6B0Y2E5</accession>
<organism evidence="2">
    <name type="scientific">Boseongicola sp. SB0664_bin_43</name>
    <dbReference type="NCBI Taxonomy" id="2604844"/>
    <lineage>
        <taxon>Bacteria</taxon>
        <taxon>Pseudomonadati</taxon>
        <taxon>Pseudomonadota</taxon>
        <taxon>Alphaproteobacteria</taxon>
        <taxon>Rhodobacterales</taxon>
        <taxon>Paracoccaceae</taxon>
        <taxon>Boseongicola</taxon>
    </lineage>
</organism>
<evidence type="ECO:0000259" key="1">
    <source>
        <dbReference type="Pfam" id="PF13625"/>
    </source>
</evidence>
<feature type="domain" description="Helicase XPB/Ssl2 N-terminal" evidence="1">
    <location>
        <begin position="469"/>
        <end position="584"/>
    </location>
</feature>
<reference evidence="2" key="1">
    <citation type="submission" date="2019-09" db="EMBL/GenBank/DDBJ databases">
        <title>Characterisation of the sponge microbiome using genome-centric metagenomics.</title>
        <authorList>
            <person name="Engelberts J.P."/>
            <person name="Robbins S.J."/>
            <person name="De Goeij J.M."/>
            <person name="Aranda M."/>
            <person name="Bell S.C."/>
            <person name="Webster N.S."/>
        </authorList>
    </citation>
    <scope>NUCLEOTIDE SEQUENCE</scope>
    <source>
        <strain evidence="2">SB0664_bin_43</strain>
    </source>
</reference>
<dbReference type="EMBL" id="VXRY01000357">
    <property type="protein sequence ID" value="MXY34213.1"/>
    <property type="molecule type" value="Genomic_DNA"/>
</dbReference>
<proteinExistence type="predicted"/>
<evidence type="ECO:0000313" key="2">
    <source>
        <dbReference type="EMBL" id="MXY34213.1"/>
    </source>
</evidence>